<dbReference type="PIRSF" id="PIRSF016838">
    <property type="entry name" value="PafC"/>
    <property type="match status" value="1"/>
</dbReference>
<dbReference type="InterPro" id="IPR026881">
    <property type="entry name" value="WYL_dom"/>
</dbReference>
<evidence type="ECO:0000313" key="7">
    <source>
        <dbReference type="Proteomes" id="UP000319557"/>
    </source>
</evidence>
<feature type="domain" description="HTH deoR-type" evidence="3">
    <location>
        <begin position="7"/>
        <end position="51"/>
    </location>
</feature>
<dbReference type="InterPro" id="IPR051534">
    <property type="entry name" value="CBASS_pafABC_assoc_protein"/>
</dbReference>
<dbReference type="InterPro" id="IPR001034">
    <property type="entry name" value="DeoR_HTH"/>
</dbReference>
<dbReference type="RefSeq" id="WP_145341412.1">
    <property type="nucleotide sequence ID" value="NZ_CP036261.1"/>
</dbReference>
<dbReference type="Pfam" id="PF25583">
    <property type="entry name" value="WCX"/>
    <property type="match status" value="1"/>
</dbReference>
<evidence type="ECO:0000256" key="1">
    <source>
        <dbReference type="ARBA" id="ARBA00023015"/>
    </source>
</evidence>
<organism evidence="6 7">
    <name type="scientific">Rosistilla ulvae</name>
    <dbReference type="NCBI Taxonomy" id="1930277"/>
    <lineage>
        <taxon>Bacteria</taxon>
        <taxon>Pseudomonadati</taxon>
        <taxon>Planctomycetota</taxon>
        <taxon>Planctomycetia</taxon>
        <taxon>Pirellulales</taxon>
        <taxon>Pirellulaceae</taxon>
        <taxon>Rosistilla</taxon>
    </lineage>
</organism>
<feature type="domain" description="WCX" evidence="5">
    <location>
        <begin position="241"/>
        <end position="317"/>
    </location>
</feature>
<evidence type="ECO:0008006" key="8">
    <source>
        <dbReference type="Google" id="ProtNLM"/>
    </source>
</evidence>
<dbReference type="PANTHER" id="PTHR34580:SF1">
    <property type="entry name" value="PROTEIN PAFC"/>
    <property type="match status" value="1"/>
</dbReference>
<accession>A0A517LTH4</accession>
<evidence type="ECO:0000259" key="3">
    <source>
        <dbReference type="Pfam" id="PF08220"/>
    </source>
</evidence>
<dbReference type="OrthoDB" id="274320at2"/>
<dbReference type="InterPro" id="IPR028349">
    <property type="entry name" value="PafC-like"/>
</dbReference>
<dbReference type="InterPro" id="IPR057727">
    <property type="entry name" value="WCX_dom"/>
</dbReference>
<name>A0A517LTH4_9BACT</name>
<dbReference type="Proteomes" id="UP000319557">
    <property type="component" value="Chromosome"/>
</dbReference>
<dbReference type="EMBL" id="CP036261">
    <property type="protein sequence ID" value="QDS85934.1"/>
    <property type="molecule type" value="Genomic_DNA"/>
</dbReference>
<dbReference type="PANTHER" id="PTHR34580">
    <property type="match status" value="1"/>
</dbReference>
<keyword evidence="2" id="KW-0804">Transcription</keyword>
<feature type="domain" description="WYL" evidence="4">
    <location>
        <begin position="143"/>
        <end position="212"/>
    </location>
</feature>
<dbReference type="AlphaFoldDB" id="A0A517LTH4"/>
<evidence type="ECO:0000256" key="2">
    <source>
        <dbReference type="ARBA" id="ARBA00023163"/>
    </source>
</evidence>
<keyword evidence="1" id="KW-0805">Transcription regulation</keyword>
<dbReference type="Pfam" id="PF13280">
    <property type="entry name" value="WYL"/>
    <property type="match status" value="1"/>
</dbReference>
<evidence type="ECO:0000313" key="6">
    <source>
        <dbReference type="EMBL" id="QDS85934.1"/>
    </source>
</evidence>
<dbReference type="Gene3D" id="1.10.10.10">
    <property type="entry name" value="Winged helix-like DNA-binding domain superfamily/Winged helix DNA-binding domain"/>
    <property type="match status" value="1"/>
</dbReference>
<evidence type="ECO:0000259" key="4">
    <source>
        <dbReference type="Pfam" id="PF13280"/>
    </source>
</evidence>
<dbReference type="KEGG" id="ruv:EC9_00920"/>
<gene>
    <name evidence="6" type="ORF">EC9_00920</name>
</gene>
<dbReference type="SUPFAM" id="SSF46785">
    <property type="entry name" value="Winged helix' DNA-binding domain"/>
    <property type="match status" value="1"/>
</dbReference>
<proteinExistence type="predicted"/>
<dbReference type="Pfam" id="PF08220">
    <property type="entry name" value="HTH_DeoR"/>
    <property type="match status" value="1"/>
</dbReference>
<protein>
    <recommendedName>
        <fullName evidence="8">HTH domain protein</fullName>
    </recommendedName>
</protein>
<dbReference type="InterPro" id="IPR036390">
    <property type="entry name" value="WH_DNA-bd_sf"/>
</dbReference>
<dbReference type="InterPro" id="IPR036388">
    <property type="entry name" value="WH-like_DNA-bd_sf"/>
</dbReference>
<reference evidence="6 7" key="1">
    <citation type="submission" date="2019-02" db="EMBL/GenBank/DDBJ databases">
        <title>Deep-cultivation of Planctomycetes and their phenomic and genomic characterization uncovers novel biology.</title>
        <authorList>
            <person name="Wiegand S."/>
            <person name="Jogler M."/>
            <person name="Boedeker C."/>
            <person name="Pinto D."/>
            <person name="Vollmers J."/>
            <person name="Rivas-Marin E."/>
            <person name="Kohn T."/>
            <person name="Peeters S.H."/>
            <person name="Heuer A."/>
            <person name="Rast P."/>
            <person name="Oberbeckmann S."/>
            <person name="Bunk B."/>
            <person name="Jeske O."/>
            <person name="Meyerdierks A."/>
            <person name="Storesund J.E."/>
            <person name="Kallscheuer N."/>
            <person name="Luecker S."/>
            <person name="Lage O.M."/>
            <person name="Pohl T."/>
            <person name="Merkel B.J."/>
            <person name="Hornburger P."/>
            <person name="Mueller R.-W."/>
            <person name="Bruemmer F."/>
            <person name="Labrenz M."/>
            <person name="Spormann A.M."/>
            <person name="Op den Camp H."/>
            <person name="Overmann J."/>
            <person name="Amann R."/>
            <person name="Jetten M.S.M."/>
            <person name="Mascher T."/>
            <person name="Medema M.H."/>
            <person name="Devos D.P."/>
            <person name="Kaster A.-K."/>
            <person name="Ovreas L."/>
            <person name="Rohde M."/>
            <person name="Galperin M.Y."/>
            <person name="Jogler C."/>
        </authorList>
    </citation>
    <scope>NUCLEOTIDE SEQUENCE [LARGE SCALE GENOMIC DNA]</scope>
    <source>
        <strain evidence="6 7">EC9</strain>
    </source>
</reference>
<sequence length="330" mass="36897">MAIQSERHPKLLLLIANGEGKQGVESLAAALRVSSKTVRRDIASLRGVGVAIQEQIGDNGQKCYWLSKESLPQIKFAYDEALALMLCRPGIRVFQGTPLGEASECAFEKIMAAIGPNEQRFLERMLPRVHIAQVGSDYSAHGEILDALTLGIEENRATFITYRSNRSTEPVTYDIFPYAMAEHRGSLYVIGWHNDEEMVKTWKVDRMSDAEVTEIRFERPTDFDAAEHFRGAFAVVAGEESITVRVRFTGTAARYIQEKRMHSSQQVEVLGQALAEATFELTSTMEIKSWILSFGASAEVLEPQELRDEIQAELAAAMTHYAPTSERHAR</sequence>
<evidence type="ECO:0000259" key="5">
    <source>
        <dbReference type="Pfam" id="PF25583"/>
    </source>
</evidence>
<keyword evidence="7" id="KW-1185">Reference proteome</keyword>
<dbReference type="PROSITE" id="PS52050">
    <property type="entry name" value="WYL"/>
    <property type="match status" value="1"/>
</dbReference>
<dbReference type="GO" id="GO:0003700">
    <property type="term" value="F:DNA-binding transcription factor activity"/>
    <property type="evidence" value="ECO:0007669"/>
    <property type="project" value="InterPro"/>
</dbReference>